<dbReference type="Pfam" id="PF05648">
    <property type="entry name" value="PEX11"/>
    <property type="match status" value="1"/>
</dbReference>
<evidence type="ECO:0000313" key="5">
    <source>
        <dbReference type="EMBL" id="TIC57641.1"/>
    </source>
</evidence>
<sequence length="323" mass="36429">MVRTPSYLPTTPWIEQAQRYGIPLSNTGKLLHAAMPNRMKVSTSQNRLLATDAGRDKIFLLTNDQKIIQYAIKLFLWRSKSNPNLSIQAKDWLPYLKNCASGLSTTRKCLILFAWKRTIPDLYQLLKAPKQPAGNFLDALKGRLTLISAIVQIPNSIADDFFCASKLGLVGSKTGKLAEKYGALFWWTDTFLQLNISAINEIVTNGQIRKLQSRQDHLQQCLEDMSEDKLSNKVEYSLSDETLGAFLRIDADIRKAESTQMWARLSALKYVCDFIFVFSAYDVFGFKKGQEGTQAIVGLTAGLLSTLKLWDKHYTSLSKVPDM</sequence>
<keyword evidence="3" id="KW-0576">Peroxisome</keyword>
<organism evidence="6 8">
    <name type="scientific">Wallemia mellicola</name>
    <dbReference type="NCBI Taxonomy" id="1708541"/>
    <lineage>
        <taxon>Eukaryota</taxon>
        <taxon>Fungi</taxon>
        <taxon>Dikarya</taxon>
        <taxon>Basidiomycota</taxon>
        <taxon>Wallemiomycotina</taxon>
        <taxon>Wallemiomycetes</taxon>
        <taxon>Wallemiales</taxon>
        <taxon>Wallemiaceae</taxon>
        <taxon>Wallemia</taxon>
    </lineage>
</organism>
<dbReference type="GO" id="GO:0016559">
    <property type="term" value="P:peroxisome fission"/>
    <property type="evidence" value="ECO:0007669"/>
    <property type="project" value="InterPro"/>
</dbReference>
<evidence type="ECO:0000313" key="7">
    <source>
        <dbReference type="Proteomes" id="UP000305362"/>
    </source>
</evidence>
<evidence type="ECO:0000256" key="2">
    <source>
        <dbReference type="ARBA" id="ARBA00023136"/>
    </source>
</evidence>
<dbReference type="AlphaFoldDB" id="A0A4T0THH7"/>
<dbReference type="EMBL" id="SPRV01000110">
    <property type="protein sequence ID" value="TIC57641.1"/>
    <property type="molecule type" value="Genomic_DNA"/>
</dbReference>
<name>A0A4T0THH7_9BASI</name>
<dbReference type="InterPro" id="IPR008733">
    <property type="entry name" value="PEX11"/>
</dbReference>
<dbReference type="PANTHER" id="PTHR12652">
    <property type="entry name" value="PEROXISOMAL BIOGENESIS FACTOR 11"/>
    <property type="match status" value="1"/>
</dbReference>
<gene>
    <name evidence="6" type="ORF">E3Q01_03622</name>
    <name evidence="5" type="ORF">E3Q03_04424</name>
</gene>
<proteinExistence type="predicted"/>
<evidence type="ECO:0000313" key="6">
    <source>
        <dbReference type="EMBL" id="TIC62967.1"/>
    </source>
</evidence>
<evidence type="ECO:0008006" key="9">
    <source>
        <dbReference type="Google" id="ProtNLM"/>
    </source>
</evidence>
<evidence type="ECO:0000256" key="1">
    <source>
        <dbReference type="ARBA" id="ARBA00022593"/>
    </source>
</evidence>
<keyword evidence="2" id="KW-0472">Membrane</keyword>
<evidence type="ECO:0000256" key="3">
    <source>
        <dbReference type="ARBA" id="ARBA00023140"/>
    </source>
</evidence>
<evidence type="ECO:0000256" key="4">
    <source>
        <dbReference type="ARBA" id="ARBA00046271"/>
    </source>
</evidence>
<comment type="subcellular location">
    <subcellularLocation>
        <location evidence="4">Peroxisome membrane</location>
    </subcellularLocation>
</comment>
<dbReference type="Proteomes" id="UP000310708">
    <property type="component" value="Unassembled WGS sequence"/>
</dbReference>
<protein>
    <recommendedName>
        <fullName evidence="9">Peroxisomal biogenesis factor 11</fullName>
    </recommendedName>
</protein>
<dbReference type="GO" id="GO:0005778">
    <property type="term" value="C:peroxisomal membrane"/>
    <property type="evidence" value="ECO:0007669"/>
    <property type="project" value="UniProtKB-SubCell"/>
</dbReference>
<dbReference type="OrthoDB" id="411017at2759"/>
<reference evidence="7 8" key="1">
    <citation type="submission" date="2019-03" db="EMBL/GenBank/DDBJ databases">
        <title>Sequencing 25 genomes of Wallemia mellicola.</title>
        <authorList>
            <person name="Gostincar C."/>
        </authorList>
    </citation>
    <scope>NUCLEOTIDE SEQUENCE [LARGE SCALE GENOMIC DNA]</scope>
    <source>
        <strain evidence="5 7">EXF-1277</strain>
        <strain evidence="6 8">EXF-757</strain>
    </source>
</reference>
<keyword evidence="1" id="KW-0962">Peroxisome biogenesis</keyword>
<comment type="caution">
    <text evidence="6">The sequence shown here is derived from an EMBL/GenBank/DDBJ whole genome shotgun (WGS) entry which is preliminary data.</text>
</comment>
<dbReference type="EMBL" id="SPRX01000057">
    <property type="protein sequence ID" value="TIC62967.1"/>
    <property type="molecule type" value="Genomic_DNA"/>
</dbReference>
<evidence type="ECO:0000313" key="8">
    <source>
        <dbReference type="Proteomes" id="UP000310708"/>
    </source>
</evidence>
<dbReference type="PANTHER" id="PTHR12652:SF19">
    <property type="entry name" value="PEROXISOMAL BIOGENESIS FACTOR 11"/>
    <property type="match status" value="1"/>
</dbReference>
<accession>A0A4T0THH7</accession>
<dbReference type="Proteomes" id="UP000305362">
    <property type="component" value="Unassembled WGS sequence"/>
</dbReference>